<dbReference type="STRING" id="1134406.ADN00_10450"/>
<feature type="transmembrane region" description="Helical" evidence="6">
    <location>
        <begin position="6"/>
        <end position="32"/>
    </location>
</feature>
<evidence type="ECO:0000256" key="5">
    <source>
        <dbReference type="ARBA" id="ARBA00023136"/>
    </source>
</evidence>
<dbReference type="Pfam" id="PF13396">
    <property type="entry name" value="PLDc_N"/>
    <property type="match status" value="1"/>
</dbReference>
<keyword evidence="4 6" id="KW-1133">Transmembrane helix</keyword>
<evidence type="ECO:0000313" key="9">
    <source>
        <dbReference type="Proteomes" id="UP000050417"/>
    </source>
</evidence>
<reference evidence="8 9" key="1">
    <citation type="submission" date="2015-07" db="EMBL/GenBank/DDBJ databases">
        <title>Genome sequence of Ornatilinea apprima DSM 23815.</title>
        <authorList>
            <person name="Hemp J."/>
            <person name="Ward L.M."/>
            <person name="Pace L.A."/>
            <person name="Fischer W.W."/>
        </authorList>
    </citation>
    <scope>NUCLEOTIDE SEQUENCE [LARGE SCALE GENOMIC DNA]</scope>
    <source>
        <strain evidence="8 9">P3M-1</strain>
    </source>
</reference>
<evidence type="ECO:0000256" key="2">
    <source>
        <dbReference type="ARBA" id="ARBA00022475"/>
    </source>
</evidence>
<evidence type="ECO:0000256" key="6">
    <source>
        <dbReference type="SAM" id="Phobius"/>
    </source>
</evidence>
<keyword evidence="9" id="KW-1185">Reference proteome</keyword>
<name>A0A0P6X579_9CHLR</name>
<evidence type="ECO:0000313" key="8">
    <source>
        <dbReference type="EMBL" id="KPL76988.1"/>
    </source>
</evidence>
<dbReference type="AlphaFoldDB" id="A0A0P6X579"/>
<evidence type="ECO:0000256" key="1">
    <source>
        <dbReference type="ARBA" id="ARBA00004651"/>
    </source>
</evidence>
<feature type="transmembrane region" description="Helical" evidence="6">
    <location>
        <begin position="44"/>
        <end position="64"/>
    </location>
</feature>
<dbReference type="InterPro" id="IPR027379">
    <property type="entry name" value="CLS_N"/>
</dbReference>
<keyword evidence="2" id="KW-1003">Cell membrane</keyword>
<keyword evidence="3 6" id="KW-0812">Transmembrane</keyword>
<gene>
    <name evidence="8" type="ORF">ADN00_10450</name>
</gene>
<evidence type="ECO:0000259" key="7">
    <source>
        <dbReference type="Pfam" id="PF13396"/>
    </source>
</evidence>
<dbReference type="Proteomes" id="UP000050417">
    <property type="component" value="Unassembled WGS sequence"/>
</dbReference>
<keyword evidence="5 6" id="KW-0472">Membrane</keyword>
<evidence type="ECO:0000256" key="4">
    <source>
        <dbReference type="ARBA" id="ARBA00022989"/>
    </source>
</evidence>
<evidence type="ECO:0000256" key="3">
    <source>
        <dbReference type="ARBA" id="ARBA00022692"/>
    </source>
</evidence>
<protein>
    <recommendedName>
        <fullName evidence="7">Cardiolipin synthase N-terminal domain-containing protein</fullName>
    </recommendedName>
</protein>
<accession>A0A0P6X579</accession>
<dbReference type="EMBL" id="LGCL01000024">
    <property type="protein sequence ID" value="KPL76988.1"/>
    <property type="molecule type" value="Genomic_DNA"/>
</dbReference>
<organism evidence="8 9">
    <name type="scientific">Ornatilinea apprima</name>
    <dbReference type="NCBI Taxonomy" id="1134406"/>
    <lineage>
        <taxon>Bacteria</taxon>
        <taxon>Bacillati</taxon>
        <taxon>Chloroflexota</taxon>
        <taxon>Anaerolineae</taxon>
        <taxon>Anaerolineales</taxon>
        <taxon>Anaerolineaceae</taxon>
        <taxon>Ornatilinea</taxon>
    </lineage>
</organism>
<sequence length="71" mass="7680">MMARAGFVFANVLFFMLMLIWPVLSLAALFVLRGKPIKDTARALWALVITAIPLLGALAFFIAADEPDSAA</sequence>
<comment type="subcellular location">
    <subcellularLocation>
        <location evidence="1">Cell membrane</location>
        <topology evidence="1">Multi-pass membrane protein</topology>
    </subcellularLocation>
</comment>
<dbReference type="RefSeq" id="WP_075062944.1">
    <property type="nucleotide sequence ID" value="NZ_LGCL01000024.1"/>
</dbReference>
<feature type="domain" description="Cardiolipin synthase N-terminal" evidence="7">
    <location>
        <begin position="24"/>
        <end position="63"/>
    </location>
</feature>
<proteinExistence type="predicted"/>
<comment type="caution">
    <text evidence="8">The sequence shown here is derived from an EMBL/GenBank/DDBJ whole genome shotgun (WGS) entry which is preliminary data.</text>
</comment>
<dbReference type="GO" id="GO:0005886">
    <property type="term" value="C:plasma membrane"/>
    <property type="evidence" value="ECO:0007669"/>
    <property type="project" value="UniProtKB-SubCell"/>
</dbReference>